<keyword evidence="1" id="KW-0472">Membrane</keyword>
<name>A0A4U2Z7M2_9BACT</name>
<feature type="transmembrane region" description="Helical" evidence="1">
    <location>
        <begin position="7"/>
        <end position="34"/>
    </location>
</feature>
<organism evidence="2 3">
    <name type="scientific">Sulfurimonas crateris</name>
    <dbReference type="NCBI Taxonomy" id="2574727"/>
    <lineage>
        <taxon>Bacteria</taxon>
        <taxon>Pseudomonadati</taxon>
        <taxon>Campylobacterota</taxon>
        <taxon>Epsilonproteobacteria</taxon>
        <taxon>Campylobacterales</taxon>
        <taxon>Sulfurimonadaceae</taxon>
        <taxon>Sulfurimonas</taxon>
    </lineage>
</organism>
<dbReference type="AlphaFoldDB" id="A0A4U2Z7M2"/>
<protein>
    <submittedName>
        <fullName evidence="2">Uncharacterized protein</fullName>
    </submittedName>
</protein>
<keyword evidence="1" id="KW-1133">Transmembrane helix</keyword>
<proteinExistence type="predicted"/>
<evidence type="ECO:0000313" key="3">
    <source>
        <dbReference type="Proteomes" id="UP000309561"/>
    </source>
</evidence>
<reference evidence="2 3" key="1">
    <citation type="submission" date="2019-04" db="EMBL/GenBank/DDBJ databases">
        <title>Sulfurimonas crateris sp. nov. a facultative anaerobic sulfur-oxidizing chemolithautotrophic bacterium isolated from a terrestrial mud vulcano.</title>
        <authorList>
            <person name="Ratnikova N.M."/>
            <person name="Slobodkin A.I."/>
            <person name="Merkel A.Y."/>
            <person name="Novikov A."/>
            <person name="Bonch-Osmolovskaya E.A."/>
            <person name="Slobodkina G.B."/>
        </authorList>
    </citation>
    <scope>NUCLEOTIDE SEQUENCE [LARGE SCALE GENOMIC DNA]</scope>
    <source>
        <strain evidence="2 3">SN118</strain>
    </source>
</reference>
<feature type="transmembrane region" description="Helical" evidence="1">
    <location>
        <begin position="46"/>
        <end position="65"/>
    </location>
</feature>
<comment type="caution">
    <text evidence="2">The sequence shown here is derived from an EMBL/GenBank/DDBJ whole genome shotgun (WGS) entry which is preliminary data.</text>
</comment>
<evidence type="ECO:0000313" key="2">
    <source>
        <dbReference type="EMBL" id="TKI69492.1"/>
    </source>
</evidence>
<dbReference type="Proteomes" id="UP000309561">
    <property type="component" value="Unassembled WGS sequence"/>
</dbReference>
<dbReference type="RefSeq" id="WP_137013088.1">
    <property type="nucleotide sequence ID" value="NZ_SZPX01000004.1"/>
</dbReference>
<dbReference type="EMBL" id="SZPX01000004">
    <property type="protein sequence ID" value="TKI69492.1"/>
    <property type="molecule type" value="Genomic_DNA"/>
</dbReference>
<keyword evidence="1" id="KW-0812">Transmembrane</keyword>
<accession>A0A4U2Z7M2</accession>
<keyword evidence="3" id="KW-1185">Reference proteome</keyword>
<evidence type="ECO:0000256" key="1">
    <source>
        <dbReference type="SAM" id="Phobius"/>
    </source>
</evidence>
<gene>
    <name evidence="2" type="ORF">FCU45_05405</name>
</gene>
<sequence>MLLIFELALFVGAIVRGWVIGAIVALVLLFVAQILMVELNMESKGLSTVIEIIFIISLILMIVFPKKTKNHTCKKCNSIVSEDDFKCKTCGNILKDITQKENITPDKYLLTAILVNQEDFIKIKNKIIEQFKPLGYNIESINKEDTIMLNSETIDKSYVFAKIKGNELSIESFRAEKPNIKIDEKGSIVE</sequence>